<evidence type="ECO:0000259" key="2">
    <source>
        <dbReference type="Pfam" id="PF02932"/>
    </source>
</evidence>
<feature type="domain" description="Neurotransmitter-gated ion-channel transmembrane" evidence="2">
    <location>
        <begin position="1"/>
        <end position="184"/>
    </location>
</feature>
<dbReference type="InterPro" id="IPR036719">
    <property type="entry name" value="Neuro-gated_channel_TM_sf"/>
</dbReference>
<name>A0AA88Y3D2_PINIB</name>
<dbReference type="InterPro" id="IPR038050">
    <property type="entry name" value="Neuro_actylchol_rec"/>
</dbReference>
<dbReference type="Pfam" id="PF02932">
    <property type="entry name" value="Neur_chan_memb"/>
    <property type="match status" value="1"/>
</dbReference>
<dbReference type="Proteomes" id="UP001186944">
    <property type="component" value="Unassembled WGS sequence"/>
</dbReference>
<accession>A0AA88Y3D2</accession>
<dbReference type="Gene3D" id="1.20.58.390">
    <property type="entry name" value="Neurotransmitter-gated ion-channel transmembrane domain"/>
    <property type="match status" value="2"/>
</dbReference>
<dbReference type="SUPFAM" id="SSF90112">
    <property type="entry name" value="Neurotransmitter-gated ion-channel transmembrane pore"/>
    <property type="match status" value="1"/>
</dbReference>
<feature type="transmembrane region" description="Helical" evidence="1">
    <location>
        <begin position="169"/>
        <end position="189"/>
    </location>
</feature>
<feature type="transmembrane region" description="Helical" evidence="1">
    <location>
        <begin position="20"/>
        <end position="42"/>
    </location>
</feature>
<proteinExistence type="predicted"/>
<protein>
    <recommendedName>
        <fullName evidence="2">Neurotransmitter-gated ion-channel transmembrane domain-containing protein</fullName>
    </recommendedName>
</protein>
<gene>
    <name evidence="3" type="ORF">FSP39_011519</name>
</gene>
<dbReference type="CDD" id="cd19051">
    <property type="entry name" value="LGIC_TM_cation"/>
    <property type="match status" value="1"/>
</dbReference>
<comment type="caution">
    <text evidence="3">The sequence shown here is derived from an EMBL/GenBank/DDBJ whole genome shotgun (WGS) entry which is preliminary data.</text>
</comment>
<keyword evidence="1" id="KW-0472">Membrane</keyword>
<dbReference type="EMBL" id="VSWD01000007">
    <property type="protein sequence ID" value="KAK3097625.1"/>
    <property type="molecule type" value="Genomic_DNA"/>
</dbReference>
<sequence>MLLIAENTPATSFYVPLLGVYLIMAMSFTSLSVIFAVIVSNFHARGTSPKKLPQGLRSFTIFISKILCMKLNHLSAQFPASWTYSACQIPVLNGNKSNTPSMNGTSSGCVKIKDDTTEPLSEENNPPMSKFNYLVLDSLKCLIEKHEERERESHLKGQWEEAAKVMDRFLFWLFLCGMISSTLYLLLILPLTKTQTVNTGET</sequence>
<dbReference type="InterPro" id="IPR006029">
    <property type="entry name" value="Neurotrans-gated_channel_TM"/>
</dbReference>
<dbReference type="GO" id="GO:0016020">
    <property type="term" value="C:membrane"/>
    <property type="evidence" value="ECO:0007669"/>
    <property type="project" value="InterPro"/>
</dbReference>
<organism evidence="3 4">
    <name type="scientific">Pinctada imbricata</name>
    <name type="common">Atlantic pearl-oyster</name>
    <name type="synonym">Pinctada martensii</name>
    <dbReference type="NCBI Taxonomy" id="66713"/>
    <lineage>
        <taxon>Eukaryota</taxon>
        <taxon>Metazoa</taxon>
        <taxon>Spiralia</taxon>
        <taxon>Lophotrochozoa</taxon>
        <taxon>Mollusca</taxon>
        <taxon>Bivalvia</taxon>
        <taxon>Autobranchia</taxon>
        <taxon>Pteriomorphia</taxon>
        <taxon>Pterioida</taxon>
        <taxon>Pterioidea</taxon>
        <taxon>Pteriidae</taxon>
        <taxon>Pinctada</taxon>
    </lineage>
</organism>
<keyword evidence="1" id="KW-0812">Transmembrane</keyword>
<dbReference type="AlphaFoldDB" id="A0AA88Y3D2"/>
<reference evidence="3" key="1">
    <citation type="submission" date="2019-08" db="EMBL/GenBank/DDBJ databases">
        <title>The improved chromosome-level genome for the pearl oyster Pinctada fucata martensii using PacBio sequencing and Hi-C.</title>
        <authorList>
            <person name="Zheng Z."/>
        </authorList>
    </citation>
    <scope>NUCLEOTIDE SEQUENCE</scope>
    <source>
        <strain evidence="3">ZZ-2019</strain>
        <tissue evidence="3">Adductor muscle</tissue>
    </source>
</reference>
<dbReference type="GO" id="GO:0006811">
    <property type="term" value="P:monoatomic ion transport"/>
    <property type="evidence" value="ECO:0007669"/>
    <property type="project" value="InterPro"/>
</dbReference>
<evidence type="ECO:0000256" key="1">
    <source>
        <dbReference type="SAM" id="Phobius"/>
    </source>
</evidence>
<keyword evidence="4" id="KW-1185">Reference proteome</keyword>
<evidence type="ECO:0000313" key="3">
    <source>
        <dbReference type="EMBL" id="KAK3097625.1"/>
    </source>
</evidence>
<evidence type="ECO:0000313" key="4">
    <source>
        <dbReference type="Proteomes" id="UP001186944"/>
    </source>
</evidence>
<keyword evidence="1" id="KW-1133">Transmembrane helix</keyword>